<evidence type="ECO:0000256" key="1">
    <source>
        <dbReference type="SAM" id="MobiDB-lite"/>
    </source>
</evidence>
<keyword evidence="2" id="KW-0472">Membrane</keyword>
<proteinExistence type="predicted"/>
<name>A0A317SSN1_9PEZI</name>
<accession>A0A317SSN1</accession>
<evidence type="ECO:0000256" key="2">
    <source>
        <dbReference type="SAM" id="Phobius"/>
    </source>
</evidence>
<keyword evidence="2" id="KW-0812">Transmembrane</keyword>
<evidence type="ECO:0000313" key="3">
    <source>
        <dbReference type="EMBL" id="PWW77403.1"/>
    </source>
</evidence>
<gene>
    <name evidence="3" type="ORF">C7212DRAFT_314140</name>
</gene>
<feature type="transmembrane region" description="Helical" evidence="2">
    <location>
        <begin position="28"/>
        <end position="51"/>
    </location>
</feature>
<dbReference type="EMBL" id="PYWC01000022">
    <property type="protein sequence ID" value="PWW77403.1"/>
    <property type="molecule type" value="Genomic_DNA"/>
</dbReference>
<keyword evidence="4" id="KW-1185">Reference proteome</keyword>
<evidence type="ECO:0000313" key="4">
    <source>
        <dbReference type="Proteomes" id="UP000246991"/>
    </source>
</evidence>
<feature type="compositionally biased region" description="Basic and acidic residues" evidence="1">
    <location>
        <begin position="71"/>
        <end position="82"/>
    </location>
</feature>
<dbReference type="Proteomes" id="UP000246991">
    <property type="component" value="Unassembled WGS sequence"/>
</dbReference>
<protein>
    <submittedName>
        <fullName evidence="3">Uncharacterized protein</fullName>
    </submittedName>
</protein>
<dbReference type="AlphaFoldDB" id="A0A317SSN1"/>
<feature type="region of interest" description="Disordered" evidence="1">
    <location>
        <begin position="56"/>
        <end position="82"/>
    </location>
</feature>
<sequence length="82" mass="9008">MYVAGFILIGKFLSDTDAWGTEAPIIYLYKAVFGATIIAMVSFFVTGVIGLEMRGEAKSNKKYPLPTAKYEPLDDCRANPLP</sequence>
<keyword evidence="2" id="KW-1133">Transmembrane helix</keyword>
<comment type="caution">
    <text evidence="3">The sequence shown here is derived from an EMBL/GenBank/DDBJ whole genome shotgun (WGS) entry which is preliminary data.</text>
</comment>
<organism evidence="3 4">
    <name type="scientific">Tuber magnatum</name>
    <name type="common">white Piedmont truffle</name>
    <dbReference type="NCBI Taxonomy" id="42249"/>
    <lineage>
        <taxon>Eukaryota</taxon>
        <taxon>Fungi</taxon>
        <taxon>Dikarya</taxon>
        <taxon>Ascomycota</taxon>
        <taxon>Pezizomycotina</taxon>
        <taxon>Pezizomycetes</taxon>
        <taxon>Pezizales</taxon>
        <taxon>Tuberaceae</taxon>
        <taxon>Tuber</taxon>
    </lineage>
</organism>
<reference evidence="3 4" key="1">
    <citation type="submission" date="2018-03" db="EMBL/GenBank/DDBJ databases">
        <title>Genomes of Pezizomycetes fungi and the evolution of truffles.</title>
        <authorList>
            <person name="Murat C."/>
            <person name="Payen T."/>
            <person name="Noel B."/>
            <person name="Kuo A."/>
            <person name="Martin F.M."/>
        </authorList>
    </citation>
    <scope>NUCLEOTIDE SEQUENCE [LARGE SCALE GENOMIC DNA]</scope>
    <source>
        <strain evidence="3">091103-1</strain>
    </source>
</reference>